<evidence type="ECO:0000256" key="4">
    <source>
        <dbReference type="ARBA" id="ARBA00022692"/>
    </source>
</evidence>
<feature type="domain" description="ABC transmembrane type-1" evidence="9">
    <location>
        <begin position="23"/>
        <end position="223"/>
    </location>
</feature>
<comment type="subcellular location">
    <subcellularLocation>
        <location evidence="1 8">Cell membrane</location>
        <topology evidence="1 8">Multi-pass membrane protein</topology>
    </subcellularLocation>
</comment>
<dbReference type="SUPFAM" id="SSF161098">
    <property type="entry name" value="MetI-like"/>
    <property type="match status" value="1"/>
</dbReference>
<accession>A0A1H9SIA9</accession>
<dbReference type="InterPro" id="IPR043429">
    <property type="entry name" value="ArtM/GltK/GlnP/TcyL/YhdX-like"/>
</dbReference>
<keyword evidence="2 8" id="KW-0813">Transport</keyword>
<gene>
    <name evidence="10" type="ORF">SAMN05443377_11367</name>
</gene>
<feature type="transmembrane region" description="Helical" evidence="8">
    <location>
        <begin position="178"/>
        <end position="198"/>
    </location>
</feature>
<evidence type="ECO:0000313" key="11">
    <source>
        <dbReference type="Proteomes" id="UP000198815"/>
    </source>
</evidence>
<keyword evidence="3" id="KW-1003">Cell membrane</keyword>
<dbReference type="Pfam" id="PF00528">
    <property type="entry name" value="BPD_transp_1"/>
    <property type="match status" value="1"/>
</dbReference>
<organism evidence="10 11">
    <name type="scientific">Propionibacterium cyclohexanicum</name>
    <dbReference type="NCBI Taxonomy" id="64702"/>
    <lineage>
        <taxon>Bacteria</taxon>
        <taxon>Bacillati</taxon>
        <taxon>Actinomycetota</taxon>
        <taxon>Actinomycetes</taxon>
        <taxon>Propionibacteriales</taxon>
        <taxon>Propionibacteriaceae</taxon>
        <taxon>Propionibacterium</taxon>
    </lineage>
</organism>
<keyword evidence="7 8" id="KW-0472">Membrane</keyword>
<keyword evidence="4 8" id="KW-0812">Transmembrane</keyword>
<reference evidence="10 11" key="1">
    <citation type="submission" date="2016-10" db="EMBL/GenBank/DDBJ databases">
        <authorList>
            <person name="de Groot N.N."/>
        </authorList>
    </citation>
    <scope>NUCLEOTIDE SEQUENCE [LARGE SCALE GENOMIC DNA]</scope>
    <source>
        <strain evidence="10 11">DSM 16859</strain>
    </source>
</reference>
<dbReference type="STRING" id="64702.SAMN05443377_11367"/>
<feature type="transmembrane region" description="Helical" evidence="8">
    <location>
        <begin position="20"/>
        <end position="46"/>
    </location>
</feature>
<dbReference type="OrthoDB" id="92598at2"/>
<dbReference type="NCBIfam" id="TIGR01726">
    <property type="entry name" value="HEQRo_perm_3TM"/>
    <property type="match status" value="1"/>
</dbReference>
<dbReference type="RefSeq" id="WP_091969694.1">
    <property type="nucleotide sequence ID" value="NZ_FOGZ01000013.1"/>
</dbReference>
<dbReference type="InterPro" id="IPR000515">
    <property type="entry name" value="MetI-like"/>
</dbReference>
<keyword evidence="6 8" id="KW-1133">Transmembrane helix</keyword>
<evidence type="ECO:0000256" key="2">
    <source>
        <dbReference type="ARBA" id="ARBA00022448"/>
    </source>
</evidence>
<dbReference type="GO" id="GO:0043190">
    <property type="term" value="C:ATP-binding cassette (ABC) transporter complex"/>
    <property type="evidence" value="ECO:0007669"/>
    <property type="project" value="InterPro"/>
</dbReference>
<evidence type="ECO:0000256" key="6">
    <source>
        <dbReference type="ARBA" id="ARBA00022989"/>
    </source>
</evidence>
<sequence length="264" mass="29220">MTFDSQFFWNSLFHPSSAFLGGLGLTIFISIAAMFFALVVGLLIALMRLSRFAPLRVLAALYVWVLRGTPLLVVLVIIYLGLAAANIYRFTDIHLLGISLSGAVQAAIVGLTLNESANISEIMRAAIVAVPSGQLEAAATQGMIRRNAMRWIVIPQAIRTMIPPLGNQFNSLMKNTSLLSIIGVSEMFLITQSISSATFRTFEIFIVTAIYYLALTTVWTVLQDELERYFNRRLGLDSPGVVERLEDGFTRLFIGNRKSEEVFS</sequence>
<dbReference type="InterPro" id="IPR010065">
    <property type="entry name" value="AA_ABC_transptr_permease_3TM"/>
</dbReference>
<evidence type="ECO:0000313" key="10">
    <source>
        <dbReference type="EMBL" id="SER84760.1"/>
    </source>
</evidence>
<dbReference type="GO" id="GO:0022857">
    <property type="term" value="F:transmembrane transporter activity"/>
    <property type="evidence" value="ECO:0007669"/>
    <property type="project" value="InterPro"/>
</dbReference>
<dbReference type="InterPro" id="IPR035906">
    <property type="entry name" value="MetI-like_sf"/>
</dbReference>
<dbReference type="Proteomes" id="UP000198815">
    <property type="component" value="Unassembled WGS sequence"/>
</dbReference>
<dbReference type="Gene3D" id="1.10.3720.10">
    <property type="entry name" value="MetI-like"/>
    <property type="match status" value="1"/>
</dbReference>
<dbReference type="GO" id="GO:0006865">
    <property type="term" value="P:amino acid transport"/>
    <property type="evidence" value="ECO:0007669"/>
    <property type="project" value="UniProtKB-KW"/>
</dbReference>
<keyword evidence="5" id="KW-0029">Amino-acid transport</keyword>
<evidence type="ECO:0000256" key="7">
    <source>
        <dbReference type="ARBA" id="ARBA00023136"/>
    </source>
</evidence>
<feature type="transmembrane region" description="Helical" evidence="8">
    <location>
        <begin position="58"/>
        <end position="81"/>
    </location>
</feature>
<feature type="transmembrane region" description="Helical" evidence="8">
    <location>
        <begin position="204"/>
        <end position="222"/>
    </location>
</feature>
<dbReference type="AlphaFoldDB" id="A0A1H9SIA9"/>
<keyword evidence="11" id="KW-1185">Reference proteome</keyword>
<dbReference type="PANTHER" id="PTHR30614">
    <property type="entry name" value="MEMBRANE COMPONENT OF AMINO ACID ABC TRANSPORTER"/>
    <property type="match status" value="1"/>
</dbReference>
<evidence type="ECO:0000259" key="9">
    <source>
        <dbReference type="PROSITE" id="PS50928"/>
    </source>
</evidence>
<name>A0A1H9SIA9_9ACTN</name>
<evidence type="ECO:0000256" key="8">
    <source>
        <dbReference type="RuleBase" id="RU363032"/>
    </source>
</evidence>
<dbReference type="CDD" id="cd06261">
    <property type="entry name" value="TM_PBP2"/>
    <property type="match status" value="1"/>
</dbReference>
<evidence type="ECO:0000256" key="5">
    <source>
        <dbReference type="ARBA" id="ARBA00022970"/>
    </source>
</evidence>
<protein>
    <submittedName>
        <fullName evidence="10">Polar amino acid transport system permease protein</fullName>
    </submittedName>
</protein>
<feature type="transmembrane region" description="Helical" evidence="8">
    <location>
        <begin position="93"/>
        <end position="114"/>
    </location>
</feature>
<evidence type="ECO:0000256" key="1">
    <source>
        <dbReference type="ARBA" id="ARBA00004651"/>
    </source>
</evidence>
<dbReference type="PROSITE" id="PS50928">
    <property type="entry name" value="ABC_TM1"/>
    <property type="match status" value="1"/>
</dbReference>
<comment type="similarity">
    <text evidence="8">Belongs to the binding-protein-dependent transport system permease family.</text>
</comment>
<dbReference type="PANTHER" id="PTHR30614:SF0">
    <property type="entry name" value="L-CYSTINE TRANSPORT SYSTEM PERMEASE PROTEIN TCYL"/>
    <property type="match status" value="1"/>
</dbReference>
<proteinExistence type="inferred from homology"/>
<evidence type="ECO:0000256" key="3">
    <source>
        <dbReference type="ARBA" id="ARBA00022475"/>
    </source>
</evidence>
<dbReference type="EMBL" id="FOGZ01000013">
    <property type="protein sequence ID" value="SER84760.1"/>
    <property type="molecule type" value="Genomic_DNA"/>
</dbReference>